<evidence type="ECO:0000256" key="1">
    <source>
        <dbReference type="SAM" id="MobiDB-lite"/>
    </source>
</evidence>
<feature type="region of interest" description="Disordered" evidence="1">
    <location>
        <begin position="1"/>
        <end position="78"/>
    </location>
</feature>
<feature type="compositionally biased region" description="Basic and acidic residues" evidence="1">
    <location>
        <begin position="56"/>
        <end position="74"/>
    </location>
</feature>
<dbReference type="InterPro" id="IPR000242">
    <property type="entry name" value="PTP_cat"/>
</dbReference>
<organism evidence="4 5">
    <name type="scientific">Caenorhabditis nigoni</name>
    <dbReference type="NCBI Taxonomy" id="1611254"/>
    <lineage>
        <taxon>Eukaryota</taxon>
        <taxon>Metazoa</taxon>
        <taxon>Ecdysozoa</taxon>
        <taxon>Nematoda</taxon>
        <taxon>Chromadorea</taxon>
        <taxon>Rhabditida</taxon>
        <taxon>Rhabditina</taxon>
        <taxon>Rhabditomorpha</taxon>
        <taxon>Rhabditoidea</taxon>
        <taxon>Rhabditidae</taxon>
        <taxon>Peloderinae</taxon>
        <taxon>Caenorhabditis</taxon>
    </lineage>
</organism>
<dbReference type="PANTHER" id="PTHR23219:SF18">
    <property type="entry name" value="TYROSINE-PROTEIN PHOSPHATASE DOMAIN-CONTAINING PROTEIN-RELATED"/>
    <property type="match status" value="1"/>
</dbReference>
<reference evidence="5" key="1">
    <citation type="submission" date="2017-10" db="EMBL/GenBank/DDBJ databases">
        <title>Rapid genome shrinkage in a self-fertile nematode reveals novel sperm competition proteins.</title>
        <authorList>
            <person name="Yin D."/>
            <person name="Schwarz E.M."/>
            <person name="Thomas C.G."/>
            <person name="Felde R.L."/>
            <person name="Korf I.F."/>
            <person name="Cutter A.D."/>
            <person name="Schartner C.M."/>
            <person name="Ralston E.J."/>
            <person name="Meyer B.J."/>
            <person name="Haag E.S."/>
        </authorList>
    </citation>
    <scope>NUCLEOTIDE SEQUENCE [LARGE SCALE GENOMIC DNA]</scope>
    <source>
        <strain evidence="5">JU1422</strain>
    </source>
</reference>
<feature type="domain" description="Tyrosine-protein phosphatase" evidence="2">
    <location>
        <begin position="120"/>
        <end position="348"/>
    </location>
</feature>
<name>A0A2G5UIA0_9PELO</name>
<dbReference type="PROSITE" id="PS50056">
    <property type="entry name" value="TYR_PHOSPHATASE_2"/>
    <property type="match status" value="1"/>
</dbReference>
<dbReference type="SUPFAM" id="SSF52799">
    <property type="entry name" value="(Phosphotyrosine protein) phosphatases II"/>
    <property type="match status" value="1"/>
</dbReference>
<sequence>MNKSMRSKRKKKGAAVKSGAERSERKPSKPTAKKSAPQSERAPRSKPKSNGTTCREQQEPTNKNEKKTTSKGSKEFWSGEETAKKMVASGFFNNNTINGTFKDLPTTKPPLDSCPCFKNNLHKVRAPDCPIPDDKLIKLTHAPDNFICAARVTVPEFNRTIILTQVPDVSNSQNIEDFWRMIFQESVVSVVIAIMPLESSVTLQQIFPLLNGTYSNHGKMFLNNKKVESTVAMTAYTLEILPDGCSNSLLTTIYHLHNWKQKRALDRVEDLVATVEKVLKTNENTVFMSMNGTGRAGTMLALFTAMLQVQKGKEVNPKETMEKLRAERCGLVETAEQYGTVHKAMALWFKNKSTSEEIQKI</sequence>
<dbReference type="Proteomes" id="UP000230233">
    <property type="component" value="Chromosome III"/>
</dbReference>
<feature type="domain" description="Tyrosine specific protein phosphatases" evidence="3">
    <location>
        <begin position="269"/>
        <end position="339"/>
    </location>
</feature>
<dbReference type="SMART" id="SM00194">
    <property type="entry name" value="PTPc"/>
    <property type="match status" value="1"/>
</dbReference>
<dbReference type="STRING" id="1611254.A0A2G5UIA0"/>
<dbReference type="InterPro" id="IPR029021">
    <property type="entry name" value="Prot-tyrosine_phosphatase-like"/>
</dbReference>
<comment type="caution">
    <text evidence="4">The sequence shown here is derived from an EMBL/GenBank/DDBJ whole genome shotgun (WGS) entry which is preliminary data.</text>
</comment>
<dbReference type="Gene3D" id="3.90.190.10">
    <property type="entry name" value="Protein tyrosine phosphatase superfamily"/>
    <property type="match status" value="1"/>
</dbReference>
<accession>A0A2G5UIA0</accession>
<gene>
    <name evidence="4" type="primary">Cnig_chr_III.g10783</name>
    <name evidence="4" type="ORF">B9Z55_010783</name>
</gene>
<dbReference type="CDD" id="cd00047">
    <property type="entry name" value="PTPc"/>
    <property type="match status" value="1"/>
</dbReference>
<dbReference type="InterPro" id="IPR003595">
    <property type="entry name" value="Tyr_Pase_cat"/>
</dbReference>
<dbReference type="SMART" id="SM00404">
    <property type="entry name" value="PTPc_motif"/>
    <property type="match status" value="1"/>
</dbReference>
<feature type="compositionally biased region" description="Basic residues" evidence="1">
    <location>
        <begin position="1"/>
        <end position="14"/>
    </location>
</feature>
<dbReference type="InterPro" id="IPR000387">
    <property type="entry name" value="Tyr_Pase_dom"/>
</dbReference>
<evidence type="ECO:0008006" key="6">
    <source>
        <dbReference type="Google" id="ProtNLM"/>
    </source>
</evidence>
<proteinExistence type="predicted"/>
<protein>
    <recommendedName>
        <fullName evidence="6">Tyrosine-protein phosphatase domain-containing protein</fullName>
    </recommendedName>
</protein>
<evidence type="ECO:0000259" key="3">
    <source>
        <dbReference type="PROSITE" id="PS50056"/>
    </source>
</evidence>
<dbReference type="PROSITE" id="PS50055">
    <property type="entry name" value="TYR_PHOSPHATASE_PTP"/>
    <property type="match status" value="1"/>
</dbReference>
<evidence type="ECO:0000259" key="2">
    <source>
        <dbReference type="PROSITE" id="PS50055"/>
    </source>
</evidence>
<dbReference type="OrthoDB" id="5870053at2759"/>
<dbReference type="AlphaFoldDB" id="A0A2G5UIA0"/>
<dbReference type="EMBL" id="PDUG01000003">
    <property type="protein sequence ID" value="PIC38926.1"/>
    <property type="molecule type" value="Genomic_DNA"/>
</dbReference>
<evidence type="ECO:0000313" key="4">
    <source>
        <dbReference type="EMBL" id="PIC38926.1"/>
    </source>
</evidence>
<dbReference type="Pfam" id="PF00102">
    <property type="entry name" value="Y_phosphatase"/>
    <property type="match status" value="1"/>
</dbReference>
<dbReference type="GO" id="GO:0004725">
    <property type="term" value="F:protein tyrosine phosphatase activity"/>
    <property type="evidence" value="ECO:0007669"/>
    <property type="project" value="InterPro"/>
</dbReference>
<dbReference type="PANTHER" id="PTHR23219">
    <property type="entry name" value="TYROSINE-PROTEIN PHOSPHATASE C15H7.3-RELATED"/>
    <property type="match status" value="1"/>
</dbReference>
<keyword evidence="5" id="KW-1185">Reference proteome</keyword>
<evidence type="ECO:0000313" key="5">
    <source>
        <dbReference type="Proteomes" id="UP000230233"/>
    </source>
</evidence>